<evidence type="ECO:0000313" key="4">
    <source>
        <dbReference type="Proteomes" id="UP000325645"/>
    </source>
</evidence>
<protein>
    <recommendedName>
        <fullName evidence="2">KilA/APSES-type HTH DNA-binding domain-containing protein</fullName>
    </recommendedName>
</protein>
<feature type="region of interest" description="Disordered" evidence="1">
    <location>
        <begin position="230"/>
        <end position="252"/>
    </location>
</feature>
<dbReference type="SMART" id="SM01252">
    <property type="entry name" value="KilA-N"/>
    <property type="match status" value="1"/>
</dbReference>
<dbReference type="Proteomes" id="UP000325645">
    <property type="component" value="Unassembled WGS sequence"/>
</dbReference>
<evidence type="ECO:0000256" key="1">
    <source>
        <dbReference type="SAM" id="MobiDB-lite"/>
    </source>
</evidence>
<gene>
    <name evidence="3" type="ORF">PS943_03156</name>
</gene>
<dbReference type="InterPro" id="IPR018004">
    <property type="entry name" value="KilA/APSES_HTH"/>
</dbReference>
<dbReference type="EMBL" id="CABVJH010000005">
    <property type="protein sequence ID" value="VVQ33077.1"/>
    <property type="molecule type" value="Genomic_DNA"/>
</dbReference>
<evidence type="ECO:0000259" key="2">
    <source>
        <dbReference type="SMART" id="SM01252"/>
    </source>
</evidence>
<feature type="domain" description="KilA/APSES-type HTH DNA-binding" evidence="2">
    <location>
        <begin position="16"/>
        <end position="105"/>
    </location>
</feature>
<accession>A0A5E7WEI4</accession>
<sequence>MNMNNNQTDLLPIAIEGHTFKPNSKGLWSLNEIHQTLALDPAKIASKWNNEIRTALDQSRNFVIERGGANPGTWATEAGTIAYAMWVSPDFYLMVVRAFIAMRNSAIRELRHKDALLDANMPKASTLDMKARGAGLTWTEACRVAGVQQSRLALEALVSVGVFVYSVDNFGTREGSPRPPKSGFEAGAFVKVSSDFGNREGWRVKPSGLDWLRSKTEKINLKVAEMKARKDKAQRDAKARLKENLKASSPDF</sequence>
<name>A0A5E7WEI4_PSEFL</name>
<evidence type="ECO:0000313" key="3">
    <source>
        <dbReference type="EMBL" id="VVQ33077.1"/>
    </source>
</evidence>
<dbReference type="AlphaFoldDB" id="A0A5E7WEI4"/>
<proteinExistence type="predicted"/>
<organism evidence="3 4">
    <name type="scientific">Pseudomonas fluorescens</name>
    <dbReference type="NCBI Taxonomy" id="294"/>
    <lineage>
        <taxon>Bacteria</taxon>
        <taxon>Pseudomonadati</taxon>
        <taxon>Pseudomonadota</taxon>
        <taxon>Gammaproteobacteria</taxon>
        <taxon>Pseudomonadales</taxon>
        <taxon>Pseudomonadaceae</taxon>
        <taxon>Pseudomonas</taxon>
    </lineage>
</organism>
<feature type="compositionally biased region" description="Basic and acidic residues" evidence="1">
    <location>
        <begin position="230"/>
        <end position="245"/>
    </location>
</feature>
<reference evidence="3 4" key="1">
    <citation type="submission" date="2019-09" db="EMBL/GenBank/DDBJ databases">
        <authorList>
            <person name="Chandra G."/>
            <person name="Truman W A."/>
        </authorList>
    </citation>
    <scope>NUCLEOTIDE SEQUENCE [LARGE SCALE GENOMIC DNA]</scope>
    <source>
        <strain evidence="3">PS943</strain>
    </source>
</reference>